<evidence type="ECO:0000313" key="4">
    <source>
        <dbReference type="EMBL" id="ORX47737.1"/>
    </source>
</evidence>
<feature type="region of interest" description="Disordered" evidence="2">
    <location>
        <begin position="574"/>
        <end position="619"/>
    </location>
</feature>
<feature type="compositionally biased region" description="Low complexity" evidence="2">
    <location>
        <begin position="949"/>
        <end position="971"/>
    </location>
</feature>
<sequence>MINEDNKSGSARDSLRSNADMNRLSSQNGARKSQLLLANDLAQGLLQEVRRLQAALQEKEQSLREMQVLMSDLEKEKETTLKHIRQRDSNEEKLKGENWDLEVSNQDLQTNLNHVNQTLDKLHLEHSRLIKQLDDTAEQLEILRAEHEKVKSSMDAMKVRHEHDQQAHRRNQGSLHREIVQLKKNLDDLQVELKIARAKLAIKTTVDNHHQQLPAPSAGPTDNGPMIESTEDLHDHELTLETVPRLSPMGSATNLATTEAPSASSQQFEVDTLKQSLAHAHRMVSQLRSNVHKEKTERLELKKLLNEAQETIEMLEHDNLDPHYQQASTSTGGKGSLKKPVSRPNKVLVAKSRAGAPAKTKAVAASLDHDQVDDIAEDCLDDRPADPPLDEQGPGPVDMEDPANFGMSLEQELLGGHALSLDLELQQSGPVKSLSDELAFFQPKEDKPVYHDRGVNTDEFLLSTFQASMSLPALQDAAGSPSLEVIHASVDASSEPYLQYPTASAVQHTQISTGVSTDSASAPSIIQDPMTTVPVKERSLYTISEDMVTTPALSAPARSCHSLDAVHDDVRDAASPTYEPASSPATTLSSPATASSSTPSLASPSPVTPSLTSSPISSMSATSAPVASLSAISPAALASSLTEATSNDVVKGDHHARLSTSKPAPTAIEAPGLVPSATASDPRADLLISTLPNSGTTWTTAASQNRNDDTFTQTPAQLPMATADVMTEEFTEDGSIAQQLASMVTKEEALAWVKAGIAEALANERKEAAARRRRSESFYVTKAEAESMARQRVEEALVKAKEQQDTRTSYERRPSASSVTSAFVATTPSPLRVNATIEPTPSKTEPVPAHADPQQLMHEPSASAEQPLPPASYEQHPIQHPSHHIRMTGSPVQRTLSQLTGYRPKPVPTVVSQASHTSSSSPSPLPLPLPPMPTSTSVSATIPVLPQPSTSTASTSSTNSKSSMSSSASVSRLGILSGLVKLQPSTSTPTKPTQRSLRISTSNSSLRLSRKNSTSKHHPQPDGTPVPSTLQRQRSLMDRMPSTTSAASASLLRQKASFGNIKITEQSAYARTFVLPTSSTSTSMTSHLDGLQRERSLSQSSRVLGLSKLAEVDNPSNNIDLIMALTQTMIGEWVWKHTRRQLGGGISENKHKRFFWVHPYTRTLYWSATEPGVDSDETPSKRGKSPLK</sequence>
<gene>
    <name evidence="4" type="ORF">DM01DRAFT_1136833</name>
</gene>
<dbReference type="PANTHER" id="PTHR28190">
    <property type="entry name" value="NUCLEAR MIGRATION PROTEIN NUM1"/>
    <property type="match status" value="1"/>
</dbReference>
<dbReference type="OrthoDB" id="2149224at2759"/>
<dbReference type="GO" id="GO:0005543">
    <property type="term" value="F:phospholipid binding"/>
    <property type="evidence" value="ECO:0007669"/>
    <property type="project" value="InterPro"/>
</dbReference>
<feature type="coiled-coil region" evidence="1">
    <location>
        <begin position="42"/>
        <end position="79"/>
    </location>
</feature>
<feature type="region of interest" description="Disordered" evidence="2">
    <location>
        <begin position="644"/>
        <end position="679"/>
    </location>
</feature>
<proteinExistence type="predicted"/>
<feature type="compositionally biased region" description="Low complexity" evidence="2">
    <location>
        <begin position="984"/>
        <end position="1007"/>
    </location>
</feature>
<feature type="compositionally biased region" description="Low complexity" evidence="2">
    <location>
        <begin position="815"/>
        <end position="829"/>
    </location>
</feature>
<accession>A0A1X2G8F5</accession>
<feature type="compositionally biased region" description="Basic and acidic residues" evidence="2">
    <location>
        <begin position="800"/>
        <end position="814"/>
    </location>
</feature>
<dbReference type="EMBL" id="MCGT01000032">
    <property type="protein sequence ID" value="ORX47737.1"/>
    <property type="molecule type" value="Genomic_DNA"/>
</dbReference>
<feature type="region of interest" description="Disordered" evidence="2">
    <location>
        <begin position="1"/>
        <end position="29"/>
    </location>
</feature>
<feature type="region of interest" description="Disordered" evidence="2">
    <location>
        <begin position="800"/>
        <end position="1030"/>
    </location>
</feature>
<feature type="domain" description="Pleckstrin homology" evidence="3">
    <location>
        <begin position="1121"/>
        <end position="1177"/>
    </location>
</feature>
<keyword evidence="5" id="KW-1185">Reference proteome</keyword>
<dbReference type="GO" id="GO:0005739">
    <property type="term" value="C:mitochondrion"/>
    <property type="evidence" value="ECO:0007669"/>
    <property type="project" value="TreeGrafter"/>
</dbReference>
<dbReference type="Proteomes" id="UP000242146">
    <property type="component" value="Unassembled WGS sequence"/>
</dbReference>
<dbReference type="GO" id="GO:0032065">
    <property type="term" value="P:maintenance of protein location in cell cortex"/>
    <property type="evidence" value="ECO:0007669"/>
    <property type="project" value="InterPro"/>
</dbReference>
<dbReference type="GO" id="GO:0000226">
    <property type="term" value="P:microtubule cytoskeleton organization"/>
    <property type="evidence" value="ECO:0007669"/>
    <property type="project" value="TreeGrafter"/>
</dbReference>
<evidence type="ECO:0000256" key="2">
    <source>
        <dbReference type="SAM" id="MobiDB-lite"/>
    </source>
</evidence>
<reference evidence="4 5" key="1">
    <citation type="submission" date="2016-07" db="EMBL/GenBank/DDBJ databases">
        <title>Pervasive Adenine N6-methylation of Active Genes in Fungi.</title>
        <authorList>
            <consortium name="DOE Joint Genome Institute"/>
            <person name="Mondo S.J."/>
            <person name="Dannebaum R.O."/>
            <person name="Kuo R.C."/>
            <person name="Labutti K."/>
            <person name="Haridas S."/>
            <person name="Kuo A."/>
            <person name="Salamov A."/>
            <person name="Ahrendt S.R."/>
            <person name="Lipzen A."/>
            <person name="Sullivan W."/>
            <person name="Andreopoulos W.B."/>
            <person name="Clum A."/>
            <person name="Lindquist E."/>
            <person name="Daum C."/>
            <person name="Ramamoorthy G.K."/>
            <person name="Gryganskyi A."/>
            <person name="Culley D."/>
            <person name="Magnuson J.K."/>
            <person name="James T.Y."/>
            <person name="O'Malley M.A."/>
            <person name="Stajich J.E."/>
            <person name="Spatafora J.W."/>
            <person name="Visel A."/>
            <person name="Grigoriev I.V."/>
        </authorList>
    </citation>
    <scope>NUCLEOTIDE SEQUENCE [LARGE SCALE GENOMIC DNA]</scope>
    <source>
        <strain evidence="4 5">NRRL 3301</strain>
    </source>
</reference>
<feature type="region of interest" description="Disordered" evidence="2">
    <location>
        <begin position="323"/>
        <end position="343"/>
    </location>
</feature>
<evidence type="ECO:0000313" key="5">
    <source>
        <dbReference type="Proteomes" id="UP000242146"/>
    </source>
</evidence>
<dbReference type="GO" id="GO:0015631">
    <property type="term" value="F:tubulin binding"/>
    <property type="evidence" value="ECO:0007669"/>
    <property type="project" value="TreeGrafter"/>
</dbReference>
<dbReference type="GO" id="GO:0005938">
    <property type="term" value="C:cell cortex"/>
    <property type="evidence" value="ECO:0007669"/>
    <property type="project" value="InterPro"/>
</dbReference>
<dbReference type="STRING" id="101127.A0A1X2G8F5"/>
<dbReference type="InterPro" id="IPR053005">
    <property type="entry name" value="Nuclear_Pos-Cytoskel_Interact"/>
</dbReference>
<dbReference type="InterPro" id="IPR024774">
    <property type="entry name" value="PH_dom-Mcp5-type"/>
</dbReference>
<protein>
    <recommendedName>
        <fullName evidence="3">Pleckstrin homology domain-containing protein</fullName>
    </recommendedName>
</protein>
<name>A0A1X2G8F5_9FUNG</name>
<feature type="compositionally biased region" description="Pro residues" evidence="2">
    <location>
        <begin position="923"/>
        <end position="933"/>
    </location>
</feature>
<organism evidence="4 5">
    <name type="scientific">Hesseltinella vesiculosa</name>
    <dbReference type="NCBI Taxonomy" id="101127"/>
    <lineage>
        <taxon>Eukaryota</taxon>
        <taxon>Fungi</taxon>
        <taxon>Fungi incertae sedis</taxon>
        <taxon>Mucoromycota</taxon>
        <taxon>Mucoromycotina</taxon>
        <taxon>Mucoromycetes</taxon>
        <taxon>Mucorales</taxon>
        <taxon>Cunninghamellaceae</taxon>
        <taxon>Hesseltinella</taxon>
    </lineage>
</organism>
<feature type="coiled-coil region" evidence="1">
    <location>
        <begin position="291"/>
        <end position="318"/>
    </location>
</feature>
<comment type="caution">
    <text evidence="4">The sequence shown here is derived from an EMBL/GenBank/DDBJ whole genome shotgun (WGS) entry which is preliminary data.</text>
</comment>
<dbReference type="Pfam" id="PF12814">
    <property type="entry name" value="Mcp5_PH"/>
    <property type="match status" value="1"/>
</dbReference>
<feature type="compositionally biased region" description="Basic residues" evidence="2">
    <location>
        <begin position="1008"/>
        <end position="1018"/>
    </location>
</feature>
<feature type="coiled-coil region" evidence="1">
    <location>
        <begin position="105"/>
        <end position="199"/>
    </location>
</feature>
<dbReference type="AlphaFoldDB" id="A0A1X2G8F5"/>
<feature type="region of interest" description="Disordered" evidence="2">
    <location>
        <begin position="208"/>
        <end position="228"/>
    </location>
</feature>
<evidence type="ECO:0000256" key="1">
    <source>
        <dbReference type="SAM" id="Coils"/>
    </source>
</evidence>
<dbReference type="PANTHER" id="PTHR28190:SF1">
    <property type="entry name" value="NUCLEAR MIGRATION PROTEIN NUM1"/>
    <property type="match status" value="1"/>
</dbReference>
<feature type="compositionally biased region" description="Polar residues" evidence="2">
    <location>
        <begin position="8"/>
        <end position="29"/>
    </location>
</feature>
<keyword evidence="1" id="KW-0175">Coiled coil</keyword>
<evidence type="ECO:0000259" key="3">
    <source>
        <dbReference type="Pfam" id="PF12814"/>
    </source>
</evidence>
<feature type="compositionally biased region" description="Low complexity" evidence="2">
    <location>
        <begin position="580"/>
        <end position="619"/>
    </location>
</feature>
<feature type="compositionally biased region" description="Polar residues" evidence="2">
    <location>
        <begin position="890"/>
        <end position="900"/>
    </location>
</feature>